<name>A0A8H4QIN2_9AGAR</name>
<dbReference type="Proteomes" id="UP000521872">
    <property type="component" value="Unassembled WGS sequence"/>
</dbReference>
<dbReference type="EMBL" id="JAACJL010000057">
    <property type="protein sequence ID" value="KAF4611633.1"/>
    <property type="molecule type" value="Genomic_DNA"/>
</dbReference>
<accession>A0A8H4QIN2</accession>
<keyword evidence="2" id="KW-1185">Reference proteome</keyword>
<comment type="caution">
    <text evidence="1">The sequence shown here is derived from an EMBL/GenBank/DDBJ whole genome shotgun (WGS) entry which is preliminary data.</text>
</comment>
<evidence type="ECO:0008006" key="3">
    <source>
        <dbReference type="Google" id="ProtNLM"/>
    </source>
</evidence>
<sequence>MNHHHSSVVSKLPPEILSTIFEVYTSDALPPSLQDEIQFQFPQHNILPIPLVLSHVCHRWRQVAFSTPQIWTTFTISLDRCNGSPAEQDIIYAWISRTRNHPLTIHLRSSLEEDYCTGALPKSSHLPVLQVLASSFRQWHHFSARVPTYVLEYLGNQVEDIPLIDTVGIRVQALPLQMPLDTPITNQLWKAVTTMRIEHISTDECVTLISSTPNLVTCVFHDIDTGGDEVSWHSTQRVVEHPKLQYLTYDSCECCHIFYRLKLSNLKSMICVSKLFLEEDWSTILPVFFANSGLEKLEVLTLPSDTFTSDQLESLLSMTPTITHFSLICTGDYVEVVNGLLEHLERTAVINSSQFPRAFLPNLTSLEFEVHEPYFPWEKVAPCFAHVLVPNSATEFKYRPLSTGTNTNAITGGLILPNLRVLEISSGTKNFPWKLVPKCFGIGPLPDGTPERNIFRRRPLSIFRVINNTTSENSEVDGTSQHLIPPDILKELIALKHEGVEIVFRHEDGEDLLARSMVDAGLDYAI</sequence>
<dbReference type="AlphaFoldDB" id="A0A8H4QIN2"/>
<dbReference type="Gene3D" id="1.20.1280.50">
    <property type="match status" value="1"/>
</dbReference>
<evidence type="ECO:0000313" key="1">
    <source>
        <dbReference type="EMBL" id="KAF4611633.1"/>
    </source>
</evidence>
<reference evidence="1 2" key="1">
    <citation type="submission" date="2019-12" db="EMBL/GenBank/DDBJ databases">
        <authorList>
            <person name="Floudas D."/>
            <person name="Bentzer J."/>
            <person name="Ahren D."/>
            <person name="Johansson T."/>
            <person name="Persson P."/>
            <person name="Tunlid A."/>
        </authorList>
    </citation>
    <scope>NUCLEOTIDE SEQUENCE [LARGE SCALE GENOMIC DNA]</scope>
    <source>
        <strain evidence="1 2">CBS 102.39</strain>
    </source>
</reference>
<protein>
    <recommendedName>
        <fullName evidence="3">F-box domain-containing protein</fullName>
    </recommendedName>
</protein>
<proteinExistence type="predicted"/>
<gene>
    <name evidence="1" type="ORF">D9613_004570</name>
</gene>
<evidence type="ECO:0000313" key="2">
    <source>
        <dbReference type="Proteomes" id="UP000521872"/>
    </source>
</evidence>
<organism evidence="1 2">
    <name type="scientific">Agrocybe pediades</name>
    <dbReference type="NCBI Taxonomy" id="84607"/>
    <lineage>
        <taxon>Eukaryota</taxon>
        <taxon>Fungi</taxon>
        <taxon>Dikarya</taxon>
        <taxon>Basidiomycota</taxon>
        <taxon>Agaricomycotina</taxon>
        <taxon>Agaricomycetes</taxon>
        <taxon>Agaricomycetidae</taxon>
        <taxon>Agaricales</taxon>
        <taxon>Agaricineae</taxon>
        <taxon>Strophariaceae</taxon>
        <taxon>Agrocybe</taxon>
    </lineage>
</organism>